<dbReference type="HOGENOM" id="CLU_332364_0_0_1"/>
<gene>
    <name evidence="4" type="ORF">GMDG_05205</name>
</gene>
<keyword evidence="2" id="KW-0812">Transmembrane</keyword>
<dbReference type="InterPro" id="IPR029033">
    <property type="entry name" value="His_PPase_superfam"/>
</dbReference>
<feature type="transmembrane region" description="Helical" evidence="2">
    <location>
        <begin position="411"/>
        <end position="433"/>
    </location>
</feature>
<feature type="compositionally biased region" description="Pro residues" evidence="1">
    <location>
        <begin position="34"/>
        <end position="52"/>
    </location>
</feature>
<name>L8FNK5_PSED2</name>
<keyword evidence="5" id="KW-1185">Reference proteome</keyword>
<dbReference type="STRING" id="658429.L8FNK5"/>
<feature type="compositionally biased region" description="Low complexity" evidence="1">
    <location>
        <begin position="783"/>
        <end position="795"/>
    </location>
</feature>
<feature type="region of interest" description="Disordered" evidence="1">
    <location>
        <begin position="18"/>
        <end position="60"/>
    </location>
</feature>
<protein>
    <submittedName>
        <fullName evidence="4">Uncharacterized protein</fullName>
    </submittedName>
</protein>
<dbReference type="Gene3D" id="3.40.50.1240">
    <property type="entry name" value="Phosphoglycerate mutase-like"/>
    <property type="match status" value="1"/>
</dbReference>
<feature type="region of interest" description="Disordered" evidence="1">
    <location>
        <begin position="675"/>
        <end position="706"/>
    </location>
</feature>
<keyword evidence="2" id="KW-0472">Membrane</keyword>
<dbReference type="SUPFAM" id="SSF53254">
    <property type="entry name" value="Phosphoglycerate mutase-like"/>
    <property type="match status" value="1"/>
</dbReference>
<feature type="region of interest" description="Disordered" evidence="1">
    <location>
        <begin position="384"/>
        <end position="404"/>
    </location>
</feature>
<keyword evidence="2" id="KW-1133">Transmembrane helix</keyword>
<feature type="signal peptide" evidence="3">
    <location>
        <begin position="1"/>
        <end position="18"/>
    </location>
</feature>
<feature type="chain" id="PRO_5003989670" evidence="3">
    <location>
        <begin position="19"/>
        <end position="861"/>
    </location>
</feature>
<sequence length="861" mass="93022">MASLITLIIFLLLSLSHQSPPPSTAPPHNLDLPNPHPPRRAPPPPHPPPLHPHPLGAHQAHSSGSLLRRRYLTGPSAYNTSFVPLHGFHKNYIDNQRVQVLSAPEQPVVASAWAFLQGLYPPVDAPAMINSSVYIDTTEASAPFFASMIPSVFGGVVPEMMVTYHNAPALYDYAAYATLHNSTVAETLPASALARLRALAGKRFWGVHGVQRGTGEGEEGDGEQDAILKPIAGRTFAERVLYLLTRTTTSERPGALNLLFSSSAPFVGFSSISGLAEQDARFKGVVEPGSMMVFEVFSYTDPEAGRPGKEDLWVRFLYRNGTAEGARLVGYPLFGRGRSKMDMRFSEFEKEMGAIGKGVGEWCEVCGVGPVFCPAFVEGLDKGRKEEEEKGKDGDGEGGKKKKKGTTALELGLGLGAAGFVVVFGGLVMVFCARSRRRKEVRDKEEGWEMGDRGAKEERVRSGADYEVRNEDEETVNPMREPPLLSALPTGQLPHPPPPVLPHLSPILRQRVKLLAAPTQPWLPLLTYASDDTGDKLIELAHGDKFEPHPVSGEIEVDVDWEDERDVAVRYRRVDAETMWARIEIVGLGLWVRCVYCVGDSEGPVDGWRIGEVGVLKNSGEGEREWFGGLEAAEQAFTAGKVDREAVVGIPTVAEPVQDNGDEDDDAAYWAQYDATPAATPGPDNRSPAPASVRRVPGNGSTQVDGSAEDAYFAQYAGVQPALDAHDPDEAGANGEVESSLGAQHEREFASLAVLGNGNGNGIGEVERAGRERDALIEQPRPRSAASSASGRSAAVEVLEDKVEREGRHDTAVRQHIGASVKSLYRLARAAGMGRGEFRALVETELAVVGVEEDEDEYGGE</sequence>
<evidence type="ECO:0000313" key="4">
    <source>
        <dbReference type="EMBL" id="ELR02043.1"/>
    </source>
</evidence>
<evidence type="ECO:0000313" key="5">
    <source>
        <dbReference type="Proteomes" id="UP000011064"/>
    </source>
</evidence>
<proteinExistence type="predicted"/>
<dbReference type="VEuPathDB" id="FungiDB:GMDG_05205"/>
<dbReference type="AlphaFoldDB" id="L8FNK5"/>
<accession>L8FNK5</accession>
<evidence type="ECO:0000256" key="3">
    <source>
        <dbReference type="SAM" id="SignalP"/>
    </source>
</evidence>
<dbReference type="OrthoDB" id="5578001at2759"/>
<evidence type="ECO:0000256" key="2">
    <source>
        <dbReference type="SAM" id="Phobius"/>
    </source>
</evidence>
<reference evidence="5" key="1">
    <citation type="submission" date="2010-09" db="EMBL/GenBank/DDBJ databases">
        <title>The genome sequence of Geomyces destructans 20631-21.</title>
        <authorList>
            <consortium name="The Broad Institute Genome Sequencing Platform"/>
            <person name="Cuomo C.A."/>
            <person name="Blehert D.S."/>
            <person name="Lorch J.M."/>
            <person name="Young S.K."/>
            <person name="Zeng Q."/>
            <person name="Gargeya S."/>
            <person name="Fitzgerald M."/>
            <person name="Haas B."/>
            <person name="Abouelleil A."/>
            <person name="Alvarado L."/>
            <person name="Arachchi H.M."/>
            <person name="Berlin A."/>
            <person name="Brown A."/>
            <person name="Chapman S.B."/>
            <person name="Chen Z."/>
            <person name="Dunbar C."/>
            <person name="Freedman E."/>
            <person name="Gearin G."/>
            <person name="Gellesch M."/>
            <person name="Goldberg J."/>
            <person name="Griggs A."/>
            <person name="Gujja S."/>
            <person name="Heiman D."/>
            <person name="Howarth C."/>
            <person name="Larson L."/>
            <person name="Lui A."/>
            <person name="MacDonald P.J.P."/>
            <person name="Montmayeur A."/>
            <person name="Murphy C."/>
            <person name="Neiman D."/>
            <person name="Pearson M."/>
            <person name="Priest M."/>
            <person name="Roberts A."/>
            <person name="Saif S."/>
            <person name="Shea T."/>
            <person name="Shenoy N."/>
            <person name="Sisk P."/>
            <person name="Stolte C."/>
            <person name="Sykes S."/>
            <person name="Wortman J."/>
            <person name="Nusbaum C."/>
            <person name="Birren B."/>
        </authorList>
    </citation>
    <scope>NUCLEOTIDE SEQUENCE [LARGE SCALE GENOMIC DNA]</scope>
    <source>
        <strain evidence="5">ATCC MYA-4855 / 20631-21</strain>
    </source>
</reference>
<dbReference type="EMBL" id="GL573274">
    <property type="protein sequence ID" value="ELR02043.1"/>
    <property type="molecule type" value="Genomic_DNA"/>
</dbReference>
<keyword evidence="3" id="KW-0732">Signal</keyword>
<feature type="compositionally biased region" description="Basic and acidic residues" evidence="1">
    <location>
        <begin position="384"/>
        <end position="399"/>
    </location>
</feature>
<organism evidence="4 5">
    <name type="scientific">Pseudogymnoascus destructans (strain ATCC MYA-4855 / 20631-21)</name>
    <name type="common">Bat white-nose syndrome fungus</name>
    <name type="synonym">Geomyces destructans</name>
    <dbReference type="NCBI Taxonomy" id="658429"/>
    <lineage>
        <taxon>Eukaryota</taxon>
        <taxon>Fungi</taxon>
        <taxon>Dikarya</taxon>
        <taxon>Ascomycota</taxon>
        <taxon>Pezizomycotina</taxon>
        <taxon>Leotiomycetes</taxon>
        <taxon>Thelebolales</taxon>
        <taxon>Thelebolaceae</taxon>
        <taxon>Pseudogymnoascus</taxon>
    </lineage>
</organism>
<dbReference type="Proteomes" id="UP000011064">
    <property type="component" value="Unassembled WGS sequence"/>
</dbReference>
<feature type="region of interest" description="Disordered" evidence="1">
    <location>
        <begin position="778"/>
        <end position="797"/>
    </location>
</feature>
<dbReference type="InParanoid" id="L8FNK5"/>
<evidence type="ECO:0000256" key="1">
    <source>
        <dbReference type="SAM" id="MobiDB-lite"/>
    </source>
</evidence>